<dbReference type="EC" id="4.2.1.3" evidence="11"/>
<dbReference type="InterPro" id="IPR006249">
    <property type="entry name" value="Aconitase/IRP2"/>
</dbReference>
<dbReference type="AlphaFoldDB" id="A0A1M5N680"/>
<evidence type="ECO:0000313" key="16">
    <source>
        <dbReference type="Proteomes" id="UP000186132"/>
    </source>
</evidence>
<comment type="similarity">
    <text evidence="3 11">Belongs to the aconitase/IPM isomerase family.</text>
</comment>
<protein>
    <recommendedName>
        <fullName evidence="11">Aconitate hydratase</fullName>
        <shortName evidence="11">Aconitase</shortName>
        <ecNumber evidence="11">4.2.1.3</ecNumber>
    </recommendedName>
</protein>
<dbReference type="Gene3D" id="3.20.19.10">
    <property type="entry name" value="Aconitase, domain 4"/>
    <property type="match status" value="1"/>
</dbReference>
<evidence type="ECO:0000256" key="5">
    <source>
        <dbReference type="ARBA" id="ARBA00022723"/>
    </source>
</evidence>
<dbReference type="FunFam" id="3.20.19.10:FF:000001">
    <property type="entry name" value="Aconitate hydratase"/>
    <property type="match status" value="1"/>
</dbReference>
<dbReference type="InterPro" id="IPR000573">
    <property type="entry name" value="AconitaseA/IPMdHydase_ssu_swvl"/>
</dbReference>
<proteinExistence type="inferred from homology"/>
<dbReference type="UniPathway" id="UPA00223">
    <property type="reaction ID" value="UER00718"/>
</dbReference>
<dbReference type="STRING" id="1206085.SAMN05443575_2918"/>
<dbReference type="InterPro" id="IPR018136">
    <property type="entry name" value="Aconitase_4Fe-4S_BS"/>
</dbReference>
<keyword evidence="5" id="KW-0479">Metal-binding</keyword>
<dbReference type="PROSITE" id="PS01244">
    <property type="entry name" value="ACONITASE_2"/>
    <property type="match status" value="1"/>
</dbReference>
<dbReference type="FunFam" id="3.30.499.10:FF:000009">
    <property type="entry name" value="Aconitate hydratase"/>
    <property type="match status" value="1"/>
</dbReference>
<dbReference type="Pfam" id="PF00330">
    <property type="entry name" value="Aconitase"/>
    <property type="match status" value="1"/>
</dbReference>
<dbReference type="InterPro" id="IPR015928">
    <property type="entry name" value="Aconitase/3IPM_dehydase_swvl"/>
</dbReference>
<evidence type="ECO:0000256" key="6">
    <source>
        <dbReference type="ARBA" id="ARBA00022884"/>
    </source>
</evidence>
<evidence type="ECO:0000259" key="14">
    <source>
        <dbReference type="Pfam" id="PF00694"/>
    </source>
</evidence>
<evidence type="ECO:0000256" key="9">
    <source>
        <dbReference type="ARBA" id="ARBA00023239"/>
    </source>
</evidence>
<evidence type="ECO:0000256" key="11">
    <source>
        <dbReference type="RuleBase" id="RU361275"/>
    </source>
</evidence>
<evidence type="ECO:0000256" key="10">
    <source>
        <dbReference type="ARBA" id="ARBA00023501"/>
    </source>
</evidence>
<dbReference type="GO" id="GO:0051539">
    <property type="term" value="F:4 iron, 4 sulfur cluster binding"/>
    <property type="evidence" value="ECO:0007669"/>
    <property type="project" value="UniProtKB-KW"/>
</dbReference>
<comment type="function">
    <text evidence="11">Catalyzes the isomerization of citrate to isocitrate via cis-aconitate.</text>
</comment>
<comment type="cofactor">
    <cofactor evidence="1">
        <name>[4Fe-4S] cluster</name>
        <dbReference type="ChEBI" id="CHEBI:49883"/>
    </cofactor>
</comment>
<dbReference type="UniPathway" id="UPA00946"/>
<comment type="catalytic activity">
    <reaction evidence="10 11">
        <text>citrate = D-threo-isocitrate</text>
        <dbReference type="Rhea" id="RHEA:10336"/>
        <dbReference type="ChEBI" id="CHEBI:15562"/>
        <dbReference type="ChEBI" id="CHEBI:16947"/>
        <dbReference type="EC" id="4.2.1.3"/>
    </reaction>
</comment>
<dbReference type="PROSITE" id="PS00450">
    <property type="entry name" value="ACONITASE_1"/>
    <property type="match status" value="1"/>
</dbReference>
<dbReference type="Pfam" id="PF00694">
    <property type="entry name" value="Aconitase_C"/>
    <property type="match status" value="1"/>
</dbReference>
<evidence type="ECO:0000256" key="4">
    <source>
        <dbReference type="ARBA" id="ARBA00022532"/>
    </source>
</evidence>
<evidence type="ECO:0000256" key="1">
    <source>
        <dbReference type="ARBA" id="ARBA00001966"/>
    </source>
</evidence>
<dbReference type="RefSeq" id="WP_073390972.1">
    <property type="nucleotide sequence ID" value="NZ_FQVU01000003.1"/>
</dbReference>
<feature type="domain" description="Aconitase/3-isopropylmalate dehydratase large subunit alpha/beta/alpha" evidence="13">
    <location>
        <begin position="77"/>
        <end position="598"/>
    </location>
</feature>
<dbReference type="GO" id="GO:0003723">
    <property type="term" value="F:RNA binding"/>
    <property type="evidence" value="ECO:0007669"/>
    <property type="project" value="UniProtKB-KW"/>
</dbReference>
<dbReference type="NCBIfam" id="NF009520">
    <property type="entry name" value="PRK12881.1"/>
    <property type="match status" value="1"/>
</dbReference>
<organism evidence="15 16">
    <name type="scientific">Jatrophihabitans endophyticus</name>
    <dbReference type="NCBI Taxonomy" id="1206085"/>
    <lineage>
        <taxon>Bacteria</taxon>
        <taxon>Bacillati</taxon>
        <taxon>Actinomycetota</taxon>
        <taxon>Actinomycetes</taxon>
        <taxon>Jatrophihabitantales</taxon>
        <taxon>Jatrophihabitantaceae</taxon>
        <taxon>Jatrophihabitans</taxon>
    </lineage>
</organism>
<dbReference type="OrthoDB" id="9764318at2"/>
<dbReference type="InterPro" id="IPR015931">
    <property type="entry name" value="Acnase/IPM_dHydase_lsu_aba_1/3"/>
</dbReference>
<keyword evidence="11" id="KW-0004">4Fe-4S</keyword>
<dbReference type="SUPFAM" id="SSF52016">
    <property type="entry name" value="LeuD/IlvD-like"/>
    <property type="match status" value="1"/>
</dbReference>
<dbReference type="Proteomes" id="UP000186132">
    <property type="component" value="Unassembled WGS sequence"/>
</dbReference>
<dbReference type="Gene3D" id="6.10.190.10">
    <property type="match status" value="1"/>
</dbReference>
<comment type="pathway">
    <text evidence="2">Carbohydrate metabolism; tricarboxylic acid cycle; isocitrate from oxaloacetate: step 2/2.</text>
</comment>
<dbReference type="InterPro" id="IPR036008">
    <property type="entry name" value="Aconitase_4Fe-4S_dom"/>
</dbReference>
<name>A0A1M5N680_9ACTN</name>
<keyword evidence="9 11" id="KW-0456">Lyase</keyword>
<keyword evidence="16" id="KW-1185">Reference proteome</keyword>
<feature type="domain" description="Aconitase A/isopropylmalate dehydratase small subunit swivel" evidence="14">
    <location>
        <begin position="728"/>
        <end position="857"/>
    </location>
</feature>
<dbReference type="InterPro" id="IPR044137">
    <property type="entry name" value="AcnA_IRP_Swivel"/>
</dbReference>
<feature type="region of interest" description="Disordered" evidence="12">
    <location>
        <begin position="412"/>
        <end position="445"/>
    </location>
</feature>
<dbReference type="Gene3D" id="3.30.499.10">
    <property type="entry name" value="Aconitase, domain 3"/>
    <property type="match status" value="2"/>
</dbReference>
<evidence type="ECO:0000256" key="12">
    <source>
        <dbReference type="SAM" id="MobiDB-lite"/>
    </source>
</evidence>
<dbReference type="FunFam" id="3.30.499.10:FF:000002">
    <property type="entry name" value="Aconitate hydratase"/>
    <property type="match status" value="1"/>
</dbReference>
<evidence type="ECO:0000256" key="7">
    <source>
        <dbReference type="ARBA" id="ARBA00023004"/>
    </source>
</evidence>
<dbReference type="SUPFAM" id="SSF53732">
    <property type="entry name" value="Aconitase iron-sulfur domain"/>
    <property type="match status" value="1"/>
</dbReference>
<keyword evidence="8 11" id="KW-0411">Iron-sulfur</keyword>
<evidence type="ECO:0000256" key="2">
    <source>
        <dbReference type="ARBA" id="ARBA00004717"/>
    </source>
</evidence>
<reference evidence="15 16" key="1">
    <citation type="submission" date="2016-11" db="EMBL/GenBank/DDBJ databases">
        <authorList>
            <person name="Jaros S."/>
            <person name="Januszkiewicz K."/>
            <person name="Wedrychowicz H."/>
        </authorList>
    </citation>
    <scope>NUCLEOTIDE SEQUENCE [LARGE SCALE GENOMIC DNA]</scope>
    <source>
        <strain evidence="15 16">DSM 45627</strain>
    </source>
</reference>
<keyword evidence="4" id="KW-0816">Tricarboxylic acid cycle</keyword>
<keyword evidence="6" id="KW-0694">RNA-binding</keyword>
<dbReference type="NCBIfam" id="TIGR01341">
    <property type="entry name" value="aconitase_1"/>
    <property type="match status" value="1"/>
</dbReference>
<sequence length="927" mass="99462">MAAAAPESKNSFGSRASLSVGDSSLDYFRIDAVDGYEKLPFSLKVLLENLLRTEDGKNVTAEQIRALGGWRPDAEPDTEIQFTPARVVMQDFTGVPAVVDLATMREAVVELGGDATRINPLAPAELVIDHSVIADLFGTPDSFQRNVELEYERNIERYQFLRWGQGAFNEFKVVPPGTGIVHQVNIEYLARVVFARNGLAYPDTLVGTDSHTTMVNGLGVLGWGVGGIEAEAAMLGQPVSMLIPRVVGFKLTGELPEGSTATDLVLTITEMLRKQGVVGKFVEFYGSGVSAVPLANRATIGNMSPEYGSTCAIFPIDDETLRYLRFTGRKDDQIQLVESYAKTNGLWHDPSVEPSFSETLELDLSTVEPSLAGPKRPQDRVPLASAKPMFREALTSYVDGDSVQDAQDEAVAETFPASDPASPSEQAAPARTSAVGNPQGRASKPTTVTLADGAECELDHGAVAIAAITSCTNTSNPSVMIGAALLAKKAVEKGLSRKPWVKTTLAPGSKVVTDYYERAGLTPYLDKLGFNLVGYGCTTCIGNSGPLPEEISAAVNDSDLAVVSVLSGNRNFEGRINPDVKMNYLASPPLVVAYALAGSMDVDITTEALGQDEQGEDVFLHDIWPSPAEVQQVIDEAIASEMYTTDYADVFAGDEKWQGLPTPEGDTFEWDGESTYVRKPPYFEGMQTEPQPVTDIDGARVLAKLGDSVTTDHISPAGAIKADSPAGTYLAEHGVERRDFNSYGSRRGNHEVMIRGTFANIRLRNQLAPGTEGGFTRDFTQGDGPVSTIYDASVNYAEAGTPLVILAGKEYGSGSSRDWAAKGTALLGVRAVVAESYERIHRSNLIGMGVLPLQFPDGETAESLGLTGEETFTITGVTALNEGSVPRTVKVVAGDTEFDARVRIDTPGEADYYRHGGIMQYVLRSLL</sequence>
<dbReference type="GO" id="GO:0006099">
    <property type="term" value="P:tricarboxylic acid cycle"/>
    <property type="evidence" value="ECO:0007669"/>
    <property type="project" value="UniProtKB-UniPathway"/>
</dbReference>
<gene>
    <name evidence="15" type="ORF">SAMN05443575_2918</name>
</gene>
<keyword evidence="7 11" id="KW-0408">Iron</keyword>
<dbReference type="GO" id="GO:0003994">
    <property type="term" value="F:aconitate hydratase activity"/>
    <property type="evidence" value="ECO:0007669"/>
    <property type="project" value="UniProtKB-EC"/>
</dbReference>
<evidence type="ECO:0000259" key="13">
    <source>
        <dbReference type="Pfam" id="PF00330"/>
    </source>
</evidence>
<dbReference type="CDD" id="cd01586">
    <property type="entry name" value="AcnA_IRP"/>
    <property type="match status" value="1"/>
</dbReference>
<dbReference type="GO" id="GO:0046872">
    <property type="term" value="F:metal ion binding"/>
    <property type="evidence" value="ECO:0007669"/>
    <property type="project" value="UniProtKB-KW"/>
</dbReference>
<evidence type="ECO:0000313" key="15">
    <source>
        <dbReference type="EMBL" id="SHG84659.1"/>
    </source>
</evidence>
<evidence type="ECO:0000256" key="8">
    <source>
        <dbReference type="ARBA" id="ARBA00023014"/>
    </source>
</evidence>
<dbReference type="InterPro" id="IPR001030">
    <property type="entry name" value="Acoase/IPM_deHydtase_lsu_aba"/>
</dbReference>
<dbReference type="PRINTS" id="PR00415">
    <property type="entry name" value="ACONITASE"/>
</dbReference>
<dbReference type="NCBIfam" id="NF006757">
    <property type="entry name" value="PRK09277.1"/>
    <property type="match status" value="1"/>
</dbReference>
<dbReference type="CDD" id="cd01580">
    <property type="entry name" value="AcnA_IRP_Swivel"/>
    <property type="match status" value="1"/>
</dbReference>
<accession>A0A1M5N680</accession>
<dbReference type="GO" id="GO:0019679">
    <property type="term" value="P:propionate metabolic process, methylcitrate cycle"/>
    <property type="evidence" value="ECO:0007669"/>
    <property type="project" value="UniProtKB-ARBA"/>
</dbReference>
<evidence type="ECO:0000256" key="3">
    <source>
        <dbReference type="ARBA" id="ARBA00007185"/>
    </source>
</evidence>
<dbReference type="PANTHER" id="PTHR11670">
    <property type="entry name" value="ACONITASE/IRON-RESPONSIVE ELEMENT FAMILY MEMBER"/>
    <property type="match status" value="1"/>
</dbReference>
<dbReference type="EMBL" id="FQVU01000003">
    <property type="protein sequence ID" value="SHG84659.1"/>
    <property type="molecule type" value="Genomic_DNA"/>
</dbReference>